<dbReference type="SUPFAM" id="SSF69593">
    <property type="entry name" value="Glycerol-3-phosphate (1)-acyltransferase"/>
    <property type="match status" value="1"/>
</dbReference>
<comment type="similarity">
    <text evidence="2">Belongs to the GPAT/DAPAT family.</text>
</comment>
<name>A0AAQ3KK58_9LILI</name>
<evidence type="ECO:0000259" key="8">
    <source>
        <dbReference type="SMART" id="SM00563"/>
    </source>
</evidence>
<dbReference type="Proteomes" id="UP001327560">
    <property type="component" value="Chromosome 6"/>
</dbReference>
<gene>
    <name evidence="9" type="ORF">Cni_G19011</name>
</gene>
<dbReference type="EMBL" id="CP136895">
    <property type="protein sequence ID" value="WOL10257.1"/>
    <property type="molecule type" value="Genomic_DNA"/>
</dbReference>
<evidence type="ECO:0000256" key="4">
    <source>
        <dbReference type="ARBA" id="ARBA00022692"/>
    </source>
</evidence>
<accession>A0AAQ3KK58</accession>
<reference evidence="9 10" key="1">
    <citation type="submission" date="2023-10" db="EMBL/GenBank/DDBJ databases">
        <title>Chromosome-scale genome assembly provides insights into flower coloration mechanisms of Canna indica.</title>
        <authorList>
            <person name="Li C."/>
        </authorList>
    </citation>
    <scope>NUCLEOTIDE SEQUENCE [LARGE SCALE GENOMIC DNA]</scope>
    <source>
        <tissue evidence="9">Flower</tissue>
    </source>
</reference>
<keyword evidence="10" id="KW-1185">Reference proteome</keyword>
<dbReference type="Pfam" id="PF01553">
    <property type="entry name" value="Acyltransferase"/>
    <property type="match status" value="1"/>
</dbReference>
<protein>
    <recommendedName>
        <fullName evidence="8">Phospholipid/glycerol acyltransferase domain-containing protein</fullName>
    </recommendedName>
</protein>
<dbReference type="GO" id="GO:0010143">
    <property type="term" value="P:cutin biosynthetic process"/>
    <property type="evidence" value="ECO:0007669"/>
    <property type="project" value="TreeGrafter"/>
</dbReference>
<dbReference type="GO" id="GO:0016791">
    <property type="term" value="F:phosphatase activity"/>
    <property type="evidence" value="ECO:0007669"/>
    <property type="project" value="TreeGrafter"/>
</dbReference>
<keyword evidence="3" id="KW-0808">Transferase</keyword>
<evidence type="ECO:0000313" key="9">
    <source>
        <dbReference type="EMBL" id="WOL10257.1"/>
    </source>
</evidence>
<dbReference type="InterPro" id="IPR056462">
    <property type="entry name" value="HAD_RAM2/GPAT1-8"/>
</dbReference>
<dbReference type="GO" id="GO:0016020">
    <property type="term" value="C:membrane"/>
    <property type="evidence" value="ECO:0007669"/>
    <property type="project" value="UniProtKB-SubCell"/>
</dbReference>
<evidence type="ECO:0000256" key="7">
    <source>
        <dbReference type="SAM" id="Phobius"/>
    </source>
</evidence>
<evidence type="ECO:0000256" key="1">
    <source>
        <dbReference type="ARBA" id="ARBA00004141"/>
    </source>
</evidence>
<evidence type="ECO:0000256" key="6">
    <source>
        <dbReference type="ARBA" id="ARBA00023136"/>
    </source>
</evidence>
<feature type="domain" description="Phospholipid/glycerol acyltransferase" evidence="8">
    <location>
        <begin position="344"/>
        <end position="445"/>
    </location>
</feature>
<dbReference type="AlphaFoldDB" id="A0AAQ3KK58"/>
<dbReference type="InterPro" id="IPR002123">
    <property type="entry name" value="Plipid/glycerol_acylTrfase"/>
</dbReference>
<keyword evidence="6 7" id="KW-0472">Membrane</keyword>
<dbReference type="CDD" id="cd06551">
    <property type="entry name" value="LPLAT"/>
    <property type="match status" value="1"/>
</dbReference>
<proteinExistence type="inferred from homology"/>
<feature type="transmembrane region" description="Helical" evidence="7">
    <location>
        <begin position="285"/>
        <end position="309"/>
    </location>
</feature>
<organism evidence="9 10">
    <name type="scientific">Canna indica</name>
    <name type="common">Indian-shot</name>
    <dbReference type="NCBI Taxonomy" id="4628"/>
    <lineage>
        <taxon>Eukaryota</taxon>
        <taxon>Viridiplantae</taxon>
        <taxon>Streptophyta</taxon>
        <taxon>Embryophyta</taxon>
        <taxon>Tracheophyta</taxon>
        <taxon>Spermatophyta</taxon>
        <taxon>Magnoliopsida</taxon>
        <taxon>Liliopsida</taxon>
        <taxon>Zingiberales</taxon>
        <taxon>Cannaceae</taxon>
        <taxon>Canna</taxon>
    </lineage>
</organism>
<evidence type="ECO:0000313" key="10">
    <source>
        <dbReference type="Proteomes" id="UP001327560"/>
    </source>
</evidence>
<dbReference type="PANTHER" id="PTHR15486">
    <property type="entry name" value="ANCIENT UBIQUITOUS PROTEIN"/>
    <property type="match status" value="1"/>
</dbReference>
<keyword evidence="4 7" id="KW-0812">Transmembrane</keyword>
<keyword evidence="5 7" id="KW-1133">Transmembrane helix</keyword>
<evidence type="ECO:0000256" key="2">
    <source>
        <dbReference type="ARBA" id="ARBA00007937"/>
    </source>
</evidence>
<dbReference type="PANTHER" id="PTHR15486:SF62">
    <property type="entry name" value="GLYCEROL-3-PHOSPHATE ACYLTRANSFERASE 2-RELATED"/>
    <property type="match status" value="1"/>
</dbReference>
<sequence length="530" mass="59156">MHMCSASKENQRSESQLMASKAFISKSFLSFYRSLRRRRQLARRDAHPKPPQKNHDLSFLHLHGKTLILDVEGALLRSSSTFPYFMLVALEAGSIFRGLLLLLLYPLLCCLSRGVALQVMALVCFCRIKKEEFRAGRAVLPKFFLEDVGLEGFEVVKKAGKKVVCVSRMPRVMVEGFLKEYLEVAQVVGREMKVIGGYYTGLMEEEGAMVEKCLSLLENFGEELYGLIGNCTKSSQNQIFSLCQEVYVVTEAEKRKWHALPREEYPKPLVFHDGRMAFKPTPAAALAMFIWLPLGVSLAIFRSIVFLFLPYNISIPIGAATGMTNRLLNPPTSVNGKPGGHGGKLYVCNHRTLLDPVYISAALNRIVVAVTYSLSAVSEVLSPIKTARLTRDKEEDRRNMERLLRQGDLVVCPEGTTCREPFLLRFSPLFAELTDGVVPVALATRVSVFHGTTASGFKGLDSFYFLANPWPSYDIEFLDEMETGKGGGSRYEVANLVQKEIGRALGFECTALTRKDKYLMLAGNEGVVNN</sequence>
<evidence type="ECO:0000256" key="5">
    <source>
        <dbReference type="ARBA" id="ARBA00022989"/>
    </source>
</evidence>
<comment type="subcellular location">
    <subcellularLocation>
        <location evidence="1">Membrane</location>
        <topology evidence="1">Multi-pass membrane protein</topology>
    </subcellularLocation>
</comment>
<dbReference type="Pfam" id="PF23270">
    <property type="entry name" value="HAD_RAM2_N"/>
    <property type="match status" value="1"/>
</dbReference>
<evidence type="ECO:0000256" key="3">
    <source>
        <dbReference type="ARBA" id="ARBA00022679"/>
    </source>
</evidence>
<dbReference type="SMART" id="SM00563">
    <property type="entry name" value="PlsC"/>
    <property type="match status" value="1"/>
</dbReference>
<dbReference type="GO" id="GO:0090447">
    <property type="term" value="F:glycerol-3-phosphate 2-O-acyltransferase activity"/>
    <property type="evidence" value="ECO:0007669"/>
    <property type="project" value="TreeGrafter"/>
</dbReference>